<comment type="similarity">
    <text evidence="1">Belongs to the glycosyl hydrolase 16 family.</text>
</comment>
<dbReference type="InterPro" id="IPR050546">
    <property type="entry name" value="Glycosyl_Hydrlase_16"/>
</dbReference>
<dbReference type="Gene3D" id="2.60.120.200">
    <property type="match status" value="1"/>
</dbReference>
<dbReference type="SUPFAM" id="SSF49785">
    <property type="entry name" value="Galactose-binding domain-like"/>
    <property type="match status" value="1"/>
</dbReference>
<evidence type="ECO:0000313" key="4">
    <source>
        <dbReference type="EMBL" id="GAA3950519.1"/>
    </source>
</evidence>
<reference evidence="5" key="1">
    <citation type="journal article" date="2019" name="Int. J. Syst. Evol. Microbiol.">
        <title>The Global Catalogue of Microorganisms (GCM) 10K type strain sequencing project: providing services to taxonomists for standard genome sequencing and annotation.</title>
        <authorList>
            <consortium name="The Broad Institute Genomics Platform"/>
            <consortium name="The Broad Institute Genome Sequencing Center for Infectious Disease"/>
            <person name="Wu L."/>
            <person name="Ma J."/>
        </authorList>
    </citation>
    <scope>NUCLEOTIDE SEQUENCE [LARGE SCALE GENOMIC DNA]</scope>
    <source>
        <strain evidence="5">JCM 17338</strain>
    </source>
</reference>
<dbReference type="SUPFAM" id="SSF49899">
    <property type="entry name" value="Concanavalin A-like lectins/glucanases"/>
    <property type="match status" value="1"/>
</dbReference>
<keyword evidence="2" id="KW-0378">Hydrolase</keyword>
<keyword evidence="5" id="KW-1185">Reference proteome</keyword>
<dbReference type="PANTHER" id="PTHR10963:SF55">
    <property type="entry name" value="GLYCOSIDE HYDROLASE FAMILY 16 PROTEIN"/>
    <property type="match status" value="1"/>
</dbReference>
<dbReference type="PANTHER" id="PTHR10963">
    <property type="entry name" value="GLYCOSYL HYDROLASE-RELATED"/>
    <property type="match status" value="1"/>
</dbReference>
<evidence type="ECO:0000256" key="1">
    <source>
        <dbReference type="ARBA" id="ARBA00006865"/>
    </source>
</evidence>
<dbReference type="CDD" id="cd08023">
    <property type="entry name" value="GH16_laminarinase_like"/>
    <property type="match status" value="1"/>
</dbReference>
<name>A0ABP7NMR2_9SPHI</name>
<feature type="domain" description="GH16" evidence="3">
    <location>
        <begin position="52"/>
        <end position="297"/>
    </location>
</feature>
<dbReference type="PROSITE" id="PS51762">
    <property type="entry name" value="GH16_2"/>
    <property type="match status" value="1"/>
</dbReference>
<dbReference type="InterPro" id="IPR003305">
    <property type="entry name" value="CenC_carb-bd"/>
</dbReference>
<dbReference type="Proteomes" id="UP001501081">
    <property type="component" value="Unassembled WGS sequence"/>
</dbReference>
<dbReference type="RefSeq" id="WP_344764140.1">
    <property type="nucleotide sequence ID" value="NZ_BAABAK010000001.1"/>
</dbReference>
<dbReference type="EMBL" id="BAABAK010000001">
    <property type="protein sequence ID" value="GAA3950519.1"/>
    <property type="molecule type" value="Genomic_DNA"/>
</dbReference>
<evidence type="ECO:0000259" key="3">
    <source>
        <dbReference type="PROSITE" id="PS51762"/>
    </source>
</evidence>
<dbReference type="InterPro" id="IPR000757">
    <property type="entry name" value="Beta-glucanase-like"/>
</dbReference>
<sequence>MRKKIELALNSAKVITICAIFSACTKEDVKMDNAESASKPTANLIMASAATVSFVAAPNYQLIWSDEFNLAGSFDTARWAYAPRGTVAWNKYLTSSNNYVSQDGSNLLLRMDNATIAGDAVPYHSGGVRSMGKFSIAYGKVEVRAKFTQGQGSWPAIWMMPEPATAHSTGWPACGEIDIMEHVNNEANIHQTIHNSTVTNANGVSTATHAAAYNTAAFNTYSIEWDPSAVKFYVNGALQYTYSKVSSAGWQQYPFDVPFYLILNQAGGAGWPGAITDSNLPFNMQVDYVRVYKLSLLGNGGFEDTSIAPWTSWGGTVSAVTGNARTGTKSIKETGAESSLEQVITGLSPNTTYKFGGYAKVSAAGESVSIGVKNYGGSAVAVPIASTTYSFGSVTFTTGVSNTSATLYFYKPSTGTVYGDDFYLEKQ</sequence>
<protein>
    <recommendedName>
        <fullName evidence="3">GH16 domain-containing protein</fullName>
    </recommendedName>
</protein>
<evidence type="ECO:0000313" key="5">
    <source>
        <dbReference type="Proteomes" id="UP001501081"/>
    </source>
</evidence>
<dbReference type="PROSITE" id="PS51257">
    <property type="entry name" value="PROKAR_LIPOPROTEIN"/>
    <property type="match status" value="1"/>
</dbReference>
<accession>A0ABP7NMR2</accession>
<proteinExistence type="inferred from homology"/>
<dbReference type="Pfam" id="PF00722">
    <property type="entry name" value="Glyco_hydro_16"/>
    <property type="match status" value="1"/>
</dbReference>
<dbReference type="Pfam" id="PF02018">
    <property type="entry name" value="CBM_4_9"/>
    <property type="match status" value="1"/>
</dbReference>
<evidence type="ECO:0000256" key="2">
    <source>
        <dbReference type="ARBA" id="ARBA00022801"/>
    </source>
</evidence>
<comment type="caution">
    <text evidence="4">The sequence shown here is derived from an EMBL/GenBank/DDBJ whole genome shotgun (WGS) entry which is preliminary data.</text>
</comment>
<gene>
    <name evidence="4" type="ORF">GCM10022246_01270</name>
</gene>
<dbReference type="Gene3D" id="2.60.120.260">
    <property type="entry name" value="Galactose-binding domain-like"/>
    <property type="match status" value="1"/>
</dbReference>
<dbReference type="InterPro" id="IPR013320">
    <property type="entry name" value="ConA-like_dom_sf"/>
</dbReference>
<dbReference type="InterPro" id="IPR008979">
    <property type="entry name" value="Galactose-bd-like_sf"/>
</dbReference>
<organism evidence="4 5">
    <name type="scientific">Pedobacter ginsengiterrae</name>
    <dbReference type="NCBI Taxonomy" id="871696"/>
    <lineage>
        <taxon>Bacteria</taxon>
        <taxon>Pseudomonadati</taxon>
        <taxon>Bacteroidota</taxon>
        <taxon>Sphingobacteriia</taxon>
        <taxon>Sphingobacteriales</taxon>
        <taxon>Sphingobacteriaceae</taxon>
        <taxon>Pedobacter</taxon>
    </lineage>
</organism>